<organism evidence="1 2">
    <name type="scientific">Brassica campestris</name>
    <name type="common">Field mustard</name>
    <dbReference type="NCBI Taxonomy" id="3711"/>
    <lineage>
        <taxon>Eukaryota</taxon>
        <taxon>Viridiplantae</taxon>
        <taxon>Streptophyta</taxon>
        <taxon>Embryophyta</taxon>
        <taxon>Tracheophyta</taxon>
        <taxon>Spermatophyta</taxon>
        <taxon>Magnoliopsida</taxon>
        <taxon>eudicotyledons</taxon>
        <taxon>Gunneridae</taxon>
        <taxon>Pentapetalae</taxon>
        <taxon>rosids</taxon>
        <taxon>malvids</taxon>
        <taxon>Brassicales</taxon>
        <taxon>Brassicaceae</taxon>
        <taxon>Brassiceae</taxon>
        <taxon>Brassica</taxon>
    </lineage>
</organism>
<dbReference type="Proteomes" id="UP000694005">
    <property type="component" value="Chromosome A08"/>
</dbReference>
<name>A0A8D9HIS1_BRACM</name>
<dbReference type="EMBL" id="LS974624">
    <property type="protein sequence ID" value="CAG7900020.1"/>
    <property type="molecule type" value="Genomic_DNA"/>
</dbReference>
<reference evidence="1 2" key="1">
    <citation type="submission" date="2021-07" db="EMBL/GenBank/DDBJ databases">
        <authorList>
            <consortium name="Genoscope - CEA"/>
            <person name="William W."/>
        </authorList>
    </citation>
    <scope>NUCLEOTIDE SEQUENCE [LARGE SCALE GENOMIC DNA]</scope>
</reference>
<protein>
    <submittedName>
        <fullName evidence="1">Uncharacterized protein</fullName>
    </submittedName>
</protein>
<gene>
    <name evidence="1" type="ORF">BRAPAZ1V2_A08P36860.2</name>
</gene>
<proteinExistence type="predicted"/>
<evidence type="ECO:0000313" key="1">
    <source>
        <dbReference type="EMBL" id="CAG7900020.1"/>
    </source>
</evidence>
<dbReference type="Gramene" id="A08p36860.2_BraZ1">
    <property type="protein sequence ID" value="A08p36860.2_BraZ1.CDS"/>
    <property type="gene ID" value="A08g36860.2_BraZ1"/>
</dbReference>
<evidence type="ECO:0000313" key="2">
    <source>
        <dbReference type="Proteomes" id="UP000694005"/>
    </source>
</evidence>
<sequence length="81" mass="9475">MKTLTAQIPERLNDIYQNRCRMSLHHRSSSAEKSVHVNVSICSDIFSMKTVTLLENLILQDCFDQDEKEFFCSLERKLQIP</sequence>
<accession>A0A8D9HIS1</accession>
<dbReference type="AlphaFoldDB" id="A0A8D9HIS1"/>